<protein>
    <recommendedName>
        <fullName evidence="2">LamG-like jellyroll fold domain-containing protein</fullName>
    </recommendedName>
</protein>
<name>A0A0F9DGP8_9ZZZZ</name>
<proteinExistence type="predicted"/>
<reference evidence="1" key="1">
    <citation type="journal article" date="2015" name="Nature">
        <title>Complex archaea that bridge the gap between prokaryotes and eukaryotes.</title>
        <authorList>
            <person name="Spang A."/>
            <person name="Saw J.H."/>
            <person name="Jorgensen S.L."/>
            <person name="Zaremba-Niedzwiedzka K."/>
            <person name="Martijn J."/>
            <person name="Lind A.E."/>
            <person name="van Eijk R."/>
            <person name="Schleper C."/>
            <person name="Guy L."/>
            <person name="Ettema T.J."/>
        </authorList>
    </citation>
    <scope>NUCLEOTIDE SEQUENCE</scope>
</reference>
<sequence length="231" mass="25094">MSRNMWRTNGKMNFPLDGLELYLPLWHPELSGSPILSKDTNQHSCAVTGATHVPPTHRSFDGADDWITVPYHASLDALSAFSIIAWVYLDAGQPSWSSIFGGDAAATVAPWAFRAHAVSADVMEFQIIIKTAGSLDWQNSATDSGVQTWLCVGASYDGTTMTNFLAGVPDGSSAHANPGNAVADGSDYRIGAYLDGAGDVKGDIGEIWIWSRKLIPLEFDHVYLATRWRYV</sequence>
<evidence type="ECO:0000313" key="1">
    <source>
        <dbReference type="EMBL" id="KKL16936.1"/>
    </source>
</evidence>
<evidence type="ECO:0008006" key="2">
    <source>
        <dbReference type="Google" id="ProtNLM"/>
    </source>
</evidence>
<dbReference type="EMBL" id="LAZR01039466">
    <property type="protein sequence ID" value="KKL16936.1"/>
    <property type="molecule type" value="Genomic_DNA"/>
</dbReference>
<accession>A0A0F9DGP8</accession>
<dbReference type="AlphaFoldDB" id="A0A0F9DGP8"/>
<dbReference type="SUPFAM" id="SSF49899">
    <property type="entry name" value="Concanavalin A-like lectins/glucanases"/>
    <property type="match status" value="1"/>
</dbReference>
<comment type="caution">
    <text evidence="1">The sequence shown here is derived from an EMBL/GenBank/DDBJ whole genome shotgun (WGS) entry which is preliminary data.</text>
</comment>
<gene>
    <name evidence="1" type="ORF">LCGC14_2490580</name>
</gene>
<dbReference type="InterPro" id="IPR013320">
    <property type="entry name" value="ConA-like_dom_sf"/>
</dbReference>
<dbReference type="Pfam" id="PF13385">
    <property type="entry name" value="Laminin_G_3"/>
    <property type="match status" value="1"/>
</dbReference>
<organism evidence="1">
    <name type="scientific">marine sediment metagenome</name>
    <dbReference type="NCBI Taxonomy" id="412755"/>
    <lineage>
        <taxon>unclassified sequences</taxon>
        <taxon>metagenomes</taxon>
        <taxon>ecological metagenomes</taxon>
    </lineage>
</organism>
<dbReference type="Gene3D" id="2.60.120.200">
    <property type="match status" value="1"/>
</dbReference>